<dbReference type="eggNOG" id="COG1196">
    <property type="taxonomic scope" value="Bacteria"/>
</dbReference>
<feature type="coiled-coil region" evidence="1">
    <location>
        <begin position="214"/>
        <end position="248"/>
    </location>
</feature>
<feature type="transmembrane region" description="Helical" evidence="3">
    <location>
        <begin position="299"/>
        <end position="322"/>
    </location>
</feature>
<evidence type="ECO:0000313" key="4">
    <source>
        <dbReference type="EMBL" id="ENV16436.1"/>
    </source>
</evidence>
<evidence type="ECO:0000256" key="2">
    <source>
        <dbReference type="SAM" id="MobiDB-lite"/>
    </source>
</evidence>
<sequence>MNEEVQSIIDALSKIKDIILRVHPTASSVENINVPLNIIFNSNFPAVSKKTILDFIDTEIFRLNNLNSSFSEDFLSNLDKIVSFIDNESTKIEALFNQSNAIFFDKIISIISLINITFQKYFDWEHVEDLKKVPREVKQRVLTVQQSLNEVEESSQEIQSKIKTINEAYDAATELPVLLEDLKRSRVDIDLVKNNSNTGYANIQSNKTRSENDLTSIQNTKQAAENLLDEAREILKQMQEKLTMSTSTGLAHAFSNRSDQLKKTSTWWTGGFIVSLIFTFLIAFNRFNDLKGTITQDTPISYVVIQILISLISLSAPVWFAIISSKQIQKLFTLSEDYAYKASISASYEGYRQEAYDVDADLVKKLLNTALTKVDEAPLRLVGKEQSSSPFEELINQPQIKQLLDEIPEAKDKLLRIFSNNESPDKPKKLQPVPSTENIEQEESKSA</sequence>
<protein>
    <submittedName>
        <fullName evidence="4">Uncharacterized protein</fullName>
    </submittedName>
</protein>
<dbReference type="PATRIC" id="fig|1217656.3.peg.3317"/>
<keyword evidence="3" id="KW-0812">Transmembrane</keyword>
<proteinExistence type="predicted"/>
<dbReference type="EMBL" id="APPJ01000012">
    <property type="protein sequence ID" value="ENV16436.1"/>
    <property type="molecule type" value="Genomic_DNA"/>
</dbReference>
<keyword evidence="3" id="KW-1133">Transmembrane helix</keyword>
<feature type="transmembrane region" description="Helical" evidence="3">
    <location>
        <begin position="267"/>
        <end position="287"/>
    </location>
</feature>
<reference evidence="4 5" key="1">
    <citation type="submission" date="2013-02" db="EMBL/GenBank/DDBJ databases">
        <title>The Genome Sequence of Acinetobacter guillouiae NIPH 991.</title>
        <authorList>
            <consortium name="The Broad Institute Genome Sequencing Platform"/>
            <consortium name="The Broad Institute Genome Sequencing Center for Infectious Disease"/>
            <person name="Cerqueira G."/>
            <person name="Feldgarden M."/>
            <person name="Courvalin P."/>
            <person name="Perichon B."/>
            <person name="Grillot-Courvalin C."/>
            <person name="Clermont D."/>
            <person name="Rocha E."/>
            <person name="Yoon E.-J."/>
            <person name="Nemec A."/>
            <person name="Walker B."/>
            <person name="Young S.K."/>
            <person name="Zeng Q."/>
            <person name="Gargeya S."/>
            <person name="Fitzgerald M."/>
            <person name="Haas B."/>
            <person name="Abouelleil A."/>
            <person name="Alvarado L."/>
            <person name="Arachchi H.M."/>
            <person name="Berlin A.M."/>
            <person name="Chapman S.B."/>
            <person name="Dewar J."/>
            <person name="Goldberg J."/>
            <person name="Griggs A."/>
            <person name="Gujja S."/>
            <person name="Hansen M."/>
            <person name="Howarth C."/>
            <person name="Imamovic A."/>
            <person name="Larimer J."/>
            <person name="McCowan C."/>
            <person name="Murphy C."/>
            <person name="Neiman D."/>
            <person name="Pearson M."/>
            <person name="Priest M."/>
            <person name="Roberts A."/>
            <person name="Saif S."/>
            <person name="Shea T."/>
            <person name="Sisk P."/>
            <person name="Sykes S."/>
            <person name="Wortman J."/>
            <person name="Nusbaum C."/>
            <person name="Birren B."/>
        </authorList>
    </citation>
    <scope>NUCLEOTIDE SEQUENCE [LARGE SCALE GENOMIC DNA]</scope>
    <source>
        <strain evidence="4 5">NIPH 991</strain>
    </source>
</reference>
<keyword evidence="5" id="KW-1185">Reference proteome</keyword>
<dbReference type="HOGENOM" id="CLU_639267_0_0_6"/>
<organism evidence="4 5">
    <name type="scientific">Acinetobacter guillouiae NIPH 991</name>
    <dbReference type="NCBI Taxonomy" id="1217656"/>
    <lineage>
        <taxon>Bacteria</taxon>
        <taxon>Pseudomonadati</taxon>
        <taxon>Pseudomonadota</taxon>
        <taxon>Gammaproteobacteria</taxon>
        <taxon>Moraxellales</taxon>
        <taxon>Moraxellaceae</taxon>
        <taxon>Acinetobacter</taxon>
    </lineage>
</organism>
<comment type="caution">
    <text evidence="4">The sequence shown here is derived from an EMBL/GenBank/DDBJ whole genome shotgun (WGS) entry which is preliminary data.</text>
</comment>
<keyword evidence="3" id="KW-0472">Membrane</keyword>
<keyword evidence="1" id="KW-0175">Coiled coil</keyword>
<dbReference type="RefSeq" id="WP_004822000.1">
    <property type="nucleotide sequence ID" value="NZ_KB849456.1"/>
</dbReference>
<evidence type="ECO:0000256" key="3">
    <source>
        <dbReference type="SAM" id="Phobius"/>
    </source>
</evidence>
<dbReference type="AlphaFoldDB" id="N8WWU1"/>
<feature type="region of interest" description="Disordered" evidence="2">
    <location>
        <begin position="416"/>
        <end position="447"/>
    </location>
</feature>
<accession>N8WWU1</accession>
<evidence type="ECO:0000313" key="5">
    <source>
        <dbReference type="Proteomes" id="UP000013148"/>
    </source>
</evidence>
<gene>
    <name evidence="4" type="ORF">F964_03371</name>
</gene>
<evidence type="ECO:0000256" key="1">
    <source>
        <dbReference type="SAM" id="Coils"/>
    </source>
</evidence>
<name>N8WWU1_ACIGI</name>
<dbReference type="Proteomes" id="UP000013148">
    <property type="component" value="Unassembled WGS sequence"/>
</dbReference>